<feature type="transmembrane region" description="Helical" evidence="7">
    <location>
        <begin position="338"/>
        <end position="361"/>
    </location>
</feature>
<evidence type="ECO:0000313" key="8">
    <source>
        <dbReference type="EMBL" id="CAA9357935.1"/>
    </source>
</evidence>
<dbReference type="CDD" id="cd13127">
    <property type="entry name" value="MATE_tuaB_like"/>
    <property type="match status" value="1"/>
</dbReference>
<dbReference type="InterPro" id="IPR050833">
    <property type="entry name" value="Poly_Biosynth_Transport"/>
</dbReference>
<keyword evidence="4 7" id="KW-0812">Transmembrane</keyword>
<evidence type="ECO:0000256" key="2">
    <source>
        <dbReference type="ARBA" id="ARBA00007430"/>
    </source>
</evidence>
<dbReference type="GO" id="GO:0005886">
    <property type="term" value="C:plasma membrane"/>
    <property type="evidence" value="ECO:0007669"/>
    <property type="project" value="UniProtKB-SubCell"/>
</dbReference>
<dbReference type="Pfam" id="PF13440">
    <property type="entry name" value="Polysacc_synt_3"/>
    <property type="match status" value="1"/>
</dbReference>
<keyword evidence="6 7" id="KW-0472">Membrane</keyword>
<feature type="transmembrane region" description="Helical" evidence="7">
    <location>
        <begin position="373"/>
        <end position="390"/>
    </location>
</feature>
<organism evidence="8">
    <name type="scientific">uncultured Gemmatimonadaceae bacterium</name>
    <dbReference type="NCBI Taxonomy" id="246130"/>
    <lineage>
        <taxon>Bacteria</taxon>
        <taxon>Pseudomonadati</taxon>
        <taxon>Gemmatimonadota</taxon>
        <taxon>Gemmatimonadia</taxon>
        <taxon>Gemmatimonadales</taxon>
        <taxon>Gemmatimonadaceae</taxon>
        <taxon>environmental samples</taxon>
    </lineage>
</organism>
<evidence type="ECO:0000256" key="3">
    <source>
        <dbReference type="ARBA" id="ARBA00022475"/>
    </source>
</evidence>
<feature type="transmembrane region" description="Helical" evidence="7">
    <location>
        <begin position="396"/>
        <end position="414"/>
    </location>
</feature>
<feature type="transmembrane region" description="Helical" evidence="7">
    <location>
        <begin position="134"/>
        <end position="152"/>
    </location>
</feature>
<keyword evidence="3" id="KW-1003">Cell membrane</keyword>
<proteinExistence type="inferred from homology"/>
<evidence type="ECO:0000256" key="1">
    <source>
        <dbReference type="ARBA" id="ARBA00004651"/>
    </source>
</evidence>
<sequence>MSAPADVTRPATPVAGAGADARRLDRSFMRSIAWSGAGRWVTQLITWPATVVIARLLSPADYGLVVLVRVYIDFIGMLTEAGLGGAVTIAPEMDEHRAGQLHTLSLLMGATAVAVSCLIAAPLGQLYNRPGFEWVVVAMSTIFIIESIGVVPNGLLRREFRYKAIAVADWARGIVDIAVELTLAFLGFGYWTLVAGAIAGAATWQVVILLYRPLRFRILRLRDVRDTLRTMGHMVAQGLANFVVQNSDVMIAGRLATTGAIGAYSFALQLASVPSNKIIGLVANVTPSLFREVRTDLPVFRRYVLLITEATTVVVLPAFIGITLVAGDFTAAVLGPKWTGAVVPLQLLALSAAFKALFAVLPQVLWAVDRGQVVTRYGILTMLVLPPLFFLLGLEYGVNGIAAAWLIGAPVAVIPRSWAACGSIALSKGSYARALWPSVSGVLAMSAAVLAVQALLSGPEYGALIRLGACVAAGAVVYAGAILIFHQARVRTALAALRSARS</sequence>
<feature type="transmembrane region" description="Helical" evidence="7">
    <location>
        <begin position="66"/>
        <end position="89"/>
    </location>
</feature>
<feature type="transmembrane region" description="Helical" evidence="7">
    <location>
        <begin position="435"/>
        <end position="457"/>
    </location>
</feature>
<feature type="transmembrane region" description="Helical" evidence="7">
    <location>
        <begin position="303"/>
        <end position="326"/>
    </location>
</feature>
<dbReference type="AlphaFoldDB" id="A0A6J4MF29"/>
<accession>A0A6J4MF29</accession>
<gene>
    <name evidence="8" type="ORF">AVDCRST_MAG40-3286</name>
</gene>
<evidence type="ECO:0000256" key="6">
    <source>
        <dbReference type="ARBA" id="ARBA00023136"/>
    </source>
</evidence>
<feature type="transmembrane region" description="Helical" evidence="7">
    <location>
        <begin position="463"/>
        <end position="485"/>
    </location>
</feature>
<comment type="subcellular location">
    <subcellularLocation>
        <location evidence="1">Cell membrane</location>
        <topology evidence="1">Multi-pass membrane protein</topology>
    </subcellularLocation>
</comment>
<dbReference type="EMBL" id="CADCTX010000902">
    <property type="protein sequence ID" value="CAA9357935.1"/>
    <property type="molecule type" value="Genomic_DNA"/>
</dbReference>
<evidence type="ECO:0000256" key="7">
    <source>
        <dbReference type="SAM" id="Phobius"/>
    </source>
</evidence>
<feature type="transmembrane region" description="Helical" evidence="7">
    <location>
        <begin position="32"/>
        <end position="54"/>
    </location>
</feature>
<name>A0A6J4MF29_9BACT</name>
<comment type="similarity">
    <text evidence="2">Belongs to the polysaccharide synthase family.</text>
</comment>
<evidence type="ECO:0000256" key="5">
    <source>
        <dbReference type="ARBA" id="ARBA00022989"/>
    </source>
</evidence>
<evidence type="ECO:0000256" key="4">
    <source>
        <dbReference type="ARBA" id="ARBA00022692"/>
    </source>
</evidence>
<protein>
    <submittedName>
        <fullName evidence="8">Uncharacterized protein</fullName>
    </submittedName>
</protein>
<dbReference type="PANTHER" id="PTHR30250:SF10">
    <property type="entry name" value="LIPOPOLYSACCHARIDE BIOSYNTHESIS PROTEIN WZXC"/>
    <property type="match status" value="1"/>
</dbReference>
<reference evidence="8" key="1">
    <citation type="submission" date="2020-02" db="EMBL/GenBank/DDBJ databases">
        <authorList>
            <person name="Meier V. D."/>
        </authorList>
    </citation>
    <scope>NUCLEOTIDE SEQUENCE</scope>
    <source>
        <strain evidence="8">AVDCRST_MAG40</strain>
    </source>
</reference>
<dbReference type="PANTHER" id="PTHR30250">
    <property type="entry name" value="PST FAMILY PREDICTED COLANIC ACID TRANSPORTER"/>
    <property type="match status" value="1"/>
</dbReference>
<feature type="transmembrane region" description="Helical" evidence="7">
    <location>
        <begin position="101"/>
        <end position="122"/>
    </location>
</feature>
<keyword evidence="5 7" id="KW-1133">Transmembrane helix</keyword>